<evidence type="ECO:0000256" key="1">
    <source>
        <dbReference type="ARBA" id="ARBA00022741"/>
    </source>
</evidence>
<comment type="caution">
    <text evidence="4">The sequence shown here is derived from an EMBL/GenBank/DDBJ whole genome shotgun (WGS) entry which is preliminary data.</text>
</comment>
<dbReference type="GO" id="GO:0005524">
    <property type="term" value="F:ATP binding"/>
    <property type="evidence" value="ECO:0007669"/>
    <property type="project" value="UniProtKB-KW"/>
</dbReference>
<dbReference type="InterPro" id="IPR003439">
    <property type="entry name" value="ABC_transporter-like_ATP-bd"/>
</dbReference>
<evidence type="ECO:0000256" key="2">
    <source>
        <dbReference type="ARBA" id="ARBA00022840"/>
    </source>
</evidence>
<dbReference type="Gene3D" id="3.40.50.300">
    <property type="entry name" value="P-loop containing nucleotide triphosphate hydrolases"/>
    <property type="match status" value="1"/>
</dbReference>
<dbReference type="GO" id="GO:0005886">
    <property type="term" value="C:plasma membrane"/>
    <property type="evidence" value="ECO:0007669"/>
    <property type="project" value="TreeGrafter"/>
</dbReference>
<name>A0A8J4E3M7_9ACTN</name>
<dbReference type="PROSITE" id="PS50893">
    <property type="entry name" value="ABC_TRANSPORTER_2"/>
    <property type="match status" value="1"/>
</dbReference>
<gene>
    <name evidence="4" type="ORF">Vau01_077970</name>
</gene>
<dbReference type="InterPro" id="IPR027417">
    <property type="entry name" value="P-loop_NTPase"/>
</dbReference>
<evidence type="ECO:0000313" key="4">
    <source>
        <dbReference type="EMBL" id="GIJ60281.1"/>
    </source>
</evidence>
<dbReference type="Proteomes" id="UP000612585">
    <property type="component" value="Unassembled WGS sequence"/>
</dbReference>
<evidence type="ECO:0000313" key="5">
    <source>
        <dbReference type="Proteomes" id="UP000612585"/>
    </source>
</evidence>
<dbReference type="GO" id="GO:0016887">
    <property type="term" value="F:ATP hydrolysis activity"/>
    <property type="evidence" value="ECO:0007669"/>
    <property type="project" value="InterPro"/>
</dbReference>
<accession>A0A8J4E3M7</accession>
<feature type="domain" description="ABC transporter" evidence="3">
    <location>
        <begin position="10"/>
        <end position="252"/>
    </location>
</feature>
<dbReference type="InterPro" id="IPR003593">
    <property type="entry name" value="AAA+_ATPase"/>
</dbReference>
<keyword evidence="5" id="KW-1185">Reference proteome</keyword>
<organism evidence="4 5">
    <name type="scientific">Virgisporangium aurantiacum</name>
    <dbReference type="NCBI Taxonomy" id="175570"/>
    <lineage>
        <taxon>Bacteria</taxon>
        <taxon>Bacillati</taxon>
        <taxon>Actinomycetota</taxon>
        <taxon>Actinomycetes</taxon>
        <taxon>Micromonosporales</taxon>
        <taxon>Micromonosporaceae</taxon>
        <taxon>Virgisporangium</taxon>
    </lineage>
</organism>
<dbReference type="PANTHER" id="PTHR24220:SF692">
    <property type="entry name" value="ABC TRANSPORTER DOMAIN-CONTAINING PROTEIN"/>
    <property type="match status" value="1"/>
</dbReference>
<dbReference type="AlphaFoldDB" id="A0A8J4E3M7"/>
<keyword evidence="1" id="KW-0547">Nucleotide-binding</keyword>
<dbReference type="InterPro" id="IPR015854">
    <property type="entry name" value="ABC_transpr_LolD-like"/>
</dbReference>
<sequence>MSDGLELAGLRLVHNAGRADEVVALRRIDLTVRPAEFVTVVGSNGAGKSSLLQALSGAVRATAGTVRLGGRDITRWPAHRRASLIAYVVDDPRLGSAPDLSVEDNLALAMGRGRRRGLRPSRTAARRRTMRDRLARLGLGLENRLTDRVGLLSAGQRQSLTMVMAGLSAPRLLLLDEHLAALDPTTAARVLHLTTDLVSTVDCATIMVTHDMEHALRTGDRLLMMSDGRTVADLPRERKNGMSTQDLIDLMEHHGDRGVLPERA</sequence>
<dbReference type="EMBL" id="BOPG01000051">
    <property type="protein sequence ID" value="GIJ60281.1"/>
    <property type="molecule type" value="Genomic_DNA"/>
</dbReference>
<dbReference type="GO" id="GO:0022857">
    <property type="term" value="F:transmembrane transporter activity"/>
    <property type="evidence" value="ECO:0007669"/>
    <property type="project" value="TreeGrafter"/>
</dbReference>
<dbReference type="SUPFAM" id="SSF52540">
    <property type="entry name" value="P-loop containing nucleoside triphosphate hydrolases"/>
    <property type="match status" value="1"/>
</dbReference>
<proteinExistence type="predicted"/>
<keyword evidence="2 4" id="KW-0067">ATP-binding</keyword>
<dbReference type="PANTHER" id="PTHR24220">
    <property type="entry name" value="IMPORT ATP-BINDING PROTEIN"/>
    <property type="match status" value="1"/>
</dbReference>
<dbReference type="Pfam" id="PF00005">
    <property type="entry name" value="ABC_tran"/>
    <property type="match status" value="1"/>
</dbReference>
<reference evidence="4" key="1">
    <citation type="submission" date="2021-01" db="EMBL/GenBank/DDBJ databases">
        <title>Whole genome shotgun sequence of Virgisporangium aurantiacum NBRC 16421.</title>
        <authorList>
            <person name="Komaki H."/>
            <person name="Tamura T."/>
        </authorList>
    </citation>
    <scope>NUCLEOTIDE SEQUENCE</scope>
    <source>
        <strain evidence="4">NBRC 16421</strain>
    </source>
</reference>
<evidence type="ECO:0000259" key="3">
    <source>
        <dbReference type="PROSITE" id="PS50893"/>
    </source>
</evidence>
<dbReference type="RefSeq" id="WP_204004346.1">
    <property type="nucleotide sequence ID" value="NZ_BOPG01000051.1"/>
</dbReference>
<protein>
    <submittedName>
        <fullName evidence="4">ABC transporter ATP-binding protein</fullName>
    </submittedName>
</protein>
<dbReference type="SMART" id="SM00382">
    <property type="entry name" value="AAA"/>
    <property type="match status" value="1"/>
</dbReference>